<sequence>APPIKEHHALFETYLSKLEKARKRGKTGFMVSSIGGTTDNSVRKKWLHDLVIMELNFRLFKLETIIQVLSHERSDRQAKLKFTDEFSSMTSDLGDSLNSMFADLIEPADPDEDIGQVMIIFEKRN</sequence>
<dbReference type="EMBL" id="BQNB010018985">
    <property type="protein sequence ID" value="GJT80381.1"/>
    <property type="molecule type" value="Genomic_DNA"/>
</dbReference>
<reference evidence="1" key="1">
    <citation type="journal article" date="2022" name="Int. J. Mol. Sci.">
        <title>Draft Genome of Tanacetum Coccineum: Genomic Comparison of Closely Related Tanacetum-Family Plants.</title>
        <authorList>
            <person name="Yamashiro T."/>
            <person name="Shiraishi A."/>
            <person name="Nakayama K."/>
            <person name="Satake H."/>
        </authorList>
    </citation>
    <scope>NUCLEOTIDE SEQUENCE</scope>
</reference>
<proteinExistence type="predicted"/>
<comment type="caution">
    <text evidence="1">The sequence shown here is derived from an EMBL/GenBank/DDBJ whole genome shotgun (WGS) entry which is preliminary data.</text>
</comment>
<gene>
    <name evidence="1" type="ORF">Tco_1054723</name>
</gene>
<name>A0ABQ5GYX4_9ASTR</name>
<accession>A0ABQ5GYX4</accession>
<dbReference type="Proteomes" id="UP001151760">
    <property type="component" value="Unassembled WGS sequence"/>
</dbReference>
<evidence type="ECO:0000313" key="2">
    <source>
        <dbReference type="Proteomes" id="UP001151760"/>
    </source>
</evidence>
<reference evidence="1" key="2">
    <citation type="submission" date="2022-01" db="EMBL/GenBank/DDBJ databases">
        <authorList>
            <person name="Yamashiro T."/>
            <person name="Shiraishi A."/>
            <person name="Satake H."/>
            <person name="Nakayama K."/>
        </authorList>
    </citation>
    <scope>NUCLEOTIDE SEQUENCE</scope>
</reference>
<feature type="non-terminal residue" evidence="1">
    <location>
        <position position="1"/>
    </location>
</feature>
<evidence type="ECO:0000313" key="1">
    <source>
        <dbReference type="EMBL" id="GJT80381.1"/>
    </source>
</evidence>
<keyword evidence="2" id="KW-1185">Reference proteome</keyword>
<protein>
    <submittedName>
        <fullName evidence="1">Uncharacterized protein</fullName>
    </submittedName>
</protein>
<organism evidence="1 2">
    <name type="scientific">Tanacetum coccineum</name>
    <dbReference type="NCBI Taxonomy" id="301880"/>
    <lineage>
        <taxon>Eukaryota</taxon>
        <taxon>Viridiplantae</taxon>
        <taxon>Streptophyta</taxon>
        <taxon>Embryophyta</taxon>
        <taxon>Tracheophyta</taxon>
        <taxon>Spermatophyta</taxon>
        <taxon>Magnoliopsida</taxon>
        <taxon>eudicotyledons</taxon>
        <taxon>Gunneridae</taxon>
        <taxon>Pentapetalae</taxon>
        <taxon>asterids</taxon>
        <taxon>campanulids</taxon>
        <taxon>Asterales</taxon>
        <taxon>Asteraceae</taxon>
        <taxon>Asteroideae</taxon>
        <taxon>Anthemideae</taxon>
        <taxon>Anthemidinae</taxon>
        <taxon>Tanacetum</taxon>
    </lineage>
</organism>